<dbReference type="InterPro" id="IPR036388">
    <property type="entry name" value="WH-like_DNA-bd_sf"/>
</dbReference>
<feature type="region of interest" description="Disordered" evidence="1">
    <location>
        <begin position="1"/>
        <end position="23"/>
    </location>
</feature>
<evidence type="ECO:0000256" key="1">
    <source>
        <dbReference type="SAM" id="MobiDB-lite"/>
    </source>
</evidence>
<dbReference type="SUPFAM" id="SSF46785">
    <property type="entry name" value="Winged helix' DNA-binding domain"/>
    <property type="match status" value="1"/>
</dbReference>
<dbReference type="PANTHER" id="PTHR33164">
    <property type="entry name" value="TRANSCRIPTIONAL REGULATOR, MARR FAMILY"/>
    <property type="match status" value="1"/>
</dbReference>
<dbReference type="InterPro" id="IPR039422">
    <property type="entry name" value="MarR/SlyA-like"/>
</dbReference>
<dbReference type="EMBL" id="JBITLV010000003">
    <property type="protein sequence ID" value="MFI7587425.1"/>
    <property type="molecule type" value="Genomic_DNA"/>
</dbReference>
<gene>
    <name evidence="3" type="ORF">ACIB24_10160</name>
</gene>
<dbReference type="Gene3D" id="1.10.10.10">
    <property type="entry name" value="Winged helix-like DNA-binding domain superfamily/Winged helix DNA-binding domain"/>
    <property type="match status" value="1"/>
</dbReference>
<sequence>MAPRPLARAAASPSPAPGPGDLDRATEAAMVASRALLGVVAVSLQPVLDKVTVPQFRALVLLDTLGPSRTGALAERLGIHQSTFSRTADRLVAAGLVRRLPNPNSRREVLVSLTASGRRLVTRVMQRRTEHIRAALEPLTPQQRRTVLEGMQLLAVALDEPGYEAAAAQIGA</sequence>
<dbReference type="PROSITE" id="PS50995">
    <property type="entry name" value="HTH_MARR_2"/>
    <property type="match status" value="1"/>
</dbReference>
<dbReference type="InterPro" id="IPR000835">
    <property type="entry name" value="HTH_MarR-typ"/>
</dbReference>
<dbReference type="Pfam" id="PF01047">
    <property type="entry name" value="MarR"/>
    <property type="match status" value="1"/>
</dbReference>
<dbReference type="PANTHER" id="PTHR33164:SF94">
    <property type="entry name" value="TRANSCRIPTIONAL REGULATORY PROTEIN-RELATED"/>
    <property type="match status" value="1"/>
</dbReference>
<keyword evidence="4" id="KW-1185">Reference proteome</keyword>
<dbReference type="InterPro" id="IPR036390">
    <property type="entry name" value="WH_DNA-bd_sf"/>
</dbReference>
<evidence type="ECO:0000313" key="3">
    <source>
        <dbReference type="EMBL" id="MFI7587425.1"/>
    </source>
</evidence>
<protein>
    <submittedName>
        <fullName evidence="3">MarR family winged helix-turn-helix transcriptional regulator</fullName>
    </submittedName>
</protein>
<dbReference type="PRINTS" id="PR00598">
    <property type="entry name" value="HTHMARR"/>
</dbReference>
<evidence type="ECO:0000259" key="2">
    <source>
        <dbReference type="PROSITE" id="PS50995"/>
    </source>
</evidence>
<name>A0ABW8AM16_9ACTN</name>
<dbReference type="RefSeq" id="WP_398279089.1">
    <property type="nucleotide sequence ID" value="NZ_JBITLV010000003.1"/>
</dbReference>
<comment type="caution">
    <text evidence="3">The sequence shown here is derived from an EMBL/GenBank/DDBJ whole genome shotgun (WGS) entry which is preliminary data.</text>
</comment>
<proteinExistence type="predicted"/>
<evidence type="ECO:0000313" key="4">
    <source>
        <dbReference type="Proteomes" id="UP001612915"/>
    </source>
</evidence>
<reference evidence="3 4" key="1">
    <citation type="submission" date="2024-10" db="EMBL/GenBank/DDBJ databases">
        <title>The Natural Products Discovery Center: Release of the First 8490 Sequenced Strains for Exploring Actinobacteria Biosynthetic Diversity.</title>
        <authorList>
            <person name="Kalkreuter E."/>
            <person name="Kautsar S.A."/>
            <person name="Yang D."/>
            <person name="Bader C.D."/>
            <person name="Teijaro C.N."/>
            <person name="Fluegel L."/>
            <person name="Davis C.M."/>
            <person name="Simpson J.R."/>
            <person name="Lauterbach L."/>
            <person name="Steele A.D."/>
            <person name="Gui C."/>
            <person name="Meng S."/>
            <person name="Li G."/>
            <person name="Viehrig K."/>
            <person name="Ye F."/>
            <person name="Su P."/>
            <person name="Kiefer A.F."/>
            <person name="Nichols A."/>
            <person name="Cepeda A.J."/>
            <person name="Yan W."/>
            <person name="Fan B."/>
            <person name="Jiang Y."/>
            <person name="Adhikari A."/>
            <person name="Zheng C.-J."/>
            <person name="Schuster L."/>
            <person name="Cowan T.M."/>
            <person name="Smanski M.J."/>
            <person name="Chevrette M.G."/>
            <person name="De Carvalho L.P.S."/>
            <person name="Shen B."/>
        </authorList>
    </citation>
    <scope>NUCLEOTIDE SEQUENCE [LARGE SCALE GENOMIC DNA]</scope>
    <source>
        <strain evidence="3 4">NPDC049639</strain>
    </source>
</reference>
<organism evidence="3 4">
    <name type="scientific">Spongisporangium articulatum</name>
    <dbReference type="NCBI Taxonomy" id="3362603"/>
    <lineage>
        <taxon>Bacteria</taxon>
        <taxon>Bacillati</taxon>
        <taxon>Actinomycetota</taxon>
        <taxon>Actinomycetes</taxon>
        <taxon>Kineosporiales</taxon>
        <taxon>Kineosporiaceae</taxon>
        <taxon>Spongisporangium</taxon>
    </lineage>
</organism>
<feature type="compositionally biased region" description="Low complexity" evidence="1">
    <location>
        <begin position="1"/>
        <end position="13"/>
    </location>
</feature>
<dbReference type="SMART" id="SM00347">
    <property type="entry name" value="HTH_MARR"/>
    <property type="match status" value="1"/>
</dbReference>
<dbReference type="Proteomes" id="UP001612915">
    <property type="component" value="Unassembled WGS sequence"/>
</dbReference>
<accession>A0ABW8AM16</accession>
<feature type="domain" description="HTH marR-type" evidence="2">
    <location>
        <begin position="22"/>
        <end position="156"/>
    </location>
</feature>